<evidence type="ECO:0000313" key="1">
    <source>
        <dbReference type="EMBL" id="KRZ17046.1"/>
    </source>
</evidence>
<gene>
    <name evidence="1" type="ORF">T11_9350</name>
</gene>
<proteinExistence type="predicted"/>
<keyword evidence="2" id="KW-1185">Reference proteome</keyword>
<protein>
    <submittedName>
        <fullName evidence="1">Uncharacterized protein</fullName>
    </submittedName>
</protein>
<dbReference type="Proteomes" id="UP000055024">
    <property type="component" value="Unassembled WGS sequence"/>
</dbReference>
<dbReference type="EMBL" id="JYDP01000008">
    <property type="protein sequence ID" value="KRZ17046.1"/>
    <property type="molecule type" value="Genomic_DNA"/>
</dbReference>
<dbReference type="AlphaFoldDB" id="A0A0V1I2P3"/>
<organism evidence="1 2">
    <name type="scientific">Trichinella zimbabwensis</name>
    <dbReference type="NCBI Taxonomy" id="268475"/>
    <lineage>
        <taxon>Eukaryota</taxon>
        <taxon>Metazoa</taxon>
        <taxon>Ecdysozoa</taxon>
        <taxon>Nematoda</taxon>
        <taxon>Enoplea</taxon>
        <taxon>Dorylaimia</taxon>
        <taxon>Trichinellida</taxon>
        <taxon>Trichinellidae</taxon>
        <taxon>Trichinella</taxon>
    </lineage>
</organism>
<name>A0A0V1I2P3_9BILA</name>
<sequence length="104" mass="12362">MVRCLSCATDLYRRIEVSDSNGLASYIFTQKRAAIDCVESWKWMNDIRKFKKTKRQCLQQELEEDLDKEDLETEIDEFGSLRRVMLEIRCIAEDFLDQAMQKND</sequence>
<evidence type="ECO:0000313" key="2">
    <source>
        <dbReference type="Proteomes" id="UP000055024"/>
    </source>
</evidence>
<comment type="caution">
    <text evidence="1">The sequence shown here is derived from an EMBL/GenBank/DDBJ whole genome shotgun (WGS) entry which is preliminary data.</text>
</comment>
<accession>A0A0V1I2P3</accession>
<reference evidence="1 2" key="1">
    <citation type="submission" date="2015-01" db="EMBL/GenBank/DDBJ databases">
        <title>Evolution of Trichinella species and genotypes.</title>
        <authorList>
            <person name="Korhonen P.K."/>
            <person name="Edoardo P."/>
            <person name="Giuseppe L.R."/>
            <person name="Gasser R.B."/>
        </authorList>
    </citation>
    <scope>NUCLEOTIDE SEQUENCE [LARGE SCALE GENOMIC DNA]</scope>
    <source>
        <strain evidence="1">ISS1029</strain>
    </source>
</reference>